<dbReference type="STRING" id="1137993.SAMN05660209_02240"/>
<sequence length="568" mass="58589">MSEPASSPRDAAGPPRPASAGEPAADGDTTVDAVVVGAGHNGLVAACYLARAGLRVEVVERDEVLGGAVSTVERWPGVRVDRGSSAHVIIRQSGIVEELDLAAHGLRYVDCDPWGFAPAPSPGAPGPDGRPLVFSVDLDATCASVAAACGPEDAAAYRRFVEVWAPRSRAVVGSFGRRPTVGGLARSFWPLGAPADGRPRTPGGDLAVDFLGSGDALLDRWFTSERLKAALAWFGAQSGPPVSEPGTAAMVAWATLLHDVPPGHPVGGSGGLTQALRRRLEADGGRVVLGDGAARLLVEDGRVAGVETVSGRRVAAPVVVAACHVVATRDLAGEHAPPALADAAPPVGNGFGLVVRALTDGPPAYPGVAPEQALGGLQLLCTDRAQLAAAHGDWLAGRLPREPVPLAMCFSATDDTLAPPGQHVVTVWGQWYPYALADGADWDALAQAEADRLVAAVDRFAPGFAASVRRTYVQTPLLLERELSLLRGNVMHVEMGLASMFAFRPTPALSGYRVPGLAGLYLAGASTHPGGGVSGNSGRTAARVVLGDRGVPARAREALRRGLARVRR</sequence>
<name>A0A1H3HSZ7_9ACTN</name>
<accession>A0A1H3HSZ7</accession>
<dbReference type="SUPFAM" id="SSF51905">
    <property type="entry name" value="FAD/NAD(P)-binding domain"/>
    <property type="match status" value="1"/>
</dbReference>
<dbReference type="Gene3D" id="3.50.50.60">
    <property type="entry name" value="FAD/NAD(P)-binding domain"/>
    <property type="match status" value="2"/>
</dbReference>
<evidence type="ECO:0000256" key="3">
    <source>
        <dbReference type="ARBA" id="ARBA00040298"/>
    </source>
</evidence>
<evidence type="ECO:0000259" key="5">
    <source>
        <dbReference type="Pfam" id="PF01593"/>
    </source>
</evidence>
<gene>
    <name evidence="6" type="ORF">SAMN05660209_02240</name>
</gene>
<evidence type="ECO:0000256" key="4">
    <source>
        <dbReference type="SAM" id="MobiDB-lite"/>
    </source>
</evidence>
<dbReference type="InterPro" id="IPR036188">
    <property type="entry name" value="FAD/NAD-bd_sf"/>
</dbReference>
<dbReference type="Pfam" id="PF13450">
    <property type="entry name" value="NAD_binding_8"/>
    <property type="match status" value="1"/>
</dbReference>
<evidence type="ECO:0000256" key="2">
    <source>
        <dbReference type="ARBA" id="ARBA00038825"/>
    </source>
</evidence>
<comment type="function">
    <text evidence="1">Probable oxidoreductase that may play a role as regulator of mitochondrial function.</text>
</comment>
<evidence type="ECO:0000313" key="6">
    <source>
        <dbReference type="EMBL" id="SDY18355.1"/>
    </source>
</evidence>
<keyword evidence="7" id="KW-1185">Reference proteome</keyword>
<dbReference type="EMBL" id="FNOT01000005">
    <property type="protein sequence ID" value="SDY18355.1"/>
    <property type="molecule type" value="Genomic_DNA"/>
</dbReference>
<reference evidence="7" key="1">
    <citation type="submission" date="2016-10" db="EMBL/GenBank/DDBJ databases">
        <authorList>
            <person name="Varghese N."/>
            <person name="Submissions S."/>
        </authorList>
    </citation>
    <scope>NUCLEOTIDE SEQUENCE [LARGE SCALE GENOMIC DNA]</scope>
    <source>
        <strain evidence="7">DSM 45422</strain>
    </source>
</reference>
<dbReference type="GO" id="GO:0005829">
    <property type="term" value="C:cytosol"/>
    <property type="evidence" value="ECO:0007669"/>
    <property type="project" value="TreeGrafter"/>
</dbReference>
<dbReference type="PRINTS" id="PR00420">
    <property type="entry name" value="RNGMNOXGNASE"/>
</dbReference>
<dbReference type="Proteomes" id="UP000198921">
    <property type="component" value="Unassembled WGS sequence"/>
</dbReference>
<dbReference type="PANTHER" id="PTHR10668">
    <property type="entry name" value="PHYTOENE DEHYDROGENASE"/>
    <property type="match status" value="1"/>
</dbReference>
<dbReference type="PANTHER" id="PTHR10668:SF103">
    <property type="entry name" value="PYRIDINE NUCLEOTIDE-DISULFIDE OXIDOREDUCTASE DOMAIN-CONTAINING PROTEIN 2"/>
    <property type="match status" value="1"/>
</dbReference>
<organism evidence="6 7">
    <name type="scientific">Geodermatophilus africanus</name>
    <dbReference type="NCBI Taxonomy" id="1137993"/>
    <lineage>
        <taxon>Bacteria</taxon>
        <taxon>Bacillati</taxon>
        <taxon>Actinomycetota</taxon>
        <taxon>Actinomycetes</taxon>
        <taxon>Geodermatophilales</taxon>
        <taxon>Geodermatophilaceae</taxon>
        <taxon>Geodermatophilus</taxon>
    </lineage>
</organism>
<dbReference type="Pfam" id="PF01593">
    <property type="entry name" value="Amino_oxidase"/>
    <property type="match status" value="1"/>
</dbReference>
<feature type="domain" description="Amine oxidase" evidence="5">
    <location>
        <begin position="213"/>
        <end position="546"/>
    </location>
</feature>
<feature type="region of interest" description="Disordered" evidence="4">
    <location>
        <begin position="1"/>
        <end position="26"/>
    </location>
</feature>
<proteinExistence type="predicted"/>
<dbReference type="AlphaFoldDB" id="A0A1H3HSZ7"/>
<evidence type="ECO:0000313" key="7">
    <source>
        <dbReference type="Proteomes" id="UP000198921"/>
    </source>
</evidence>
<dbReference type="InterPro" id="IPR002937">
    <property type="entry name" value="Amino_oxidase"/>
</dbReference>
<dbReference type="GO" id="GO:0016491">
    <property type="term" value="F:oxidoreductase activity"/>
    <property type="evidence" value="ECO:0007669"/>
    <property type="project" value="InterPro"/>
</dbReference>
<evidence type="ECO:0000256" key="1">
    <source>
        <dbReference type="ARBA" id="ARBA00037217"/>
    </source>
</evidence>
<dbReference type="RefSeq" id="WP_244522501.1">
    <property type="nucleotide sequence ID" value="NZ_FNOT01000005.1"/>
</dbReference>
<comment type="subunit">
    <text evidence="2">Interacts with COX5B; this interaction may contribute to localize PYROXD2 to the inner face of the inner mitochondrial membrane.</text>
</comment>
<protein>
    <recommendedName>
        <fullName evidence="3">Pyridine nucleotide-disulfide oxidoreductase domain-containing protein 2</fullName>
    </recommendedName>
</protein>